<dbReference type="GO" id="GO:0006493">
    <property type="term" value="P:protein O-linked glycosylation"/>
    <property type="evidence" value="ECO:0007669"/>
    <property type="project" value="InterPro"/>
</dbReference>
<gene>
    <name evidence="10" type="ORF">CA54_35620</name>
</gene>
<evidence type="ECO:0000256" key="8">
    <source>
        <dbReference type="SAM" id="Phobius"/>
    </source>
</evidence>
<feature type="transmembrane region" description="Helical" evidence="8">
    <location>
        <begin position="345"/>
        <end position="364"/>
    </location>
</feature>
<feature type="domain" description="ArnT-like N-terminal" evidence="9">
    <location>
        <begin position="75"/>
        <end position="213"/>
    </location>
</feature>
<dbReference type="GO" id="GO:0000030">
    <property type="term" value="F:mannosyltransferase activity"/>
    <property type="evidence" value="ECO:0007669"/>
    <property type="project" value="InterPro"/>
</dbReference>
<dbReference type="Pfam" id="PF02366">
    <property type="entry name" value="PMT"/>
    <property type="match status" value="1"/>
</dbReference>
<feature type="transmembrane region" description="Helical" evidence="8">
    <location>
        <begin position="370"/>
        <end position="389"/>
    </location>
</feature>
<feature type="transmembrane region" description="Helical" evidence="8">
    <location>
        <begin position="197"/>
        <end position="218"/>
    </location>
</feature>
<evidence type="ECO:0000313" key="10">
    <source>
        <dbReference type="EMBL" id="TWU14693.1"/>
    </source>
</evidence>
<evidence type="ECO:0000259" key="9">
    <source>
        <dbReference type="Pfam" id="PF02366"/>
    </source>
</evidence>
<feature type="transmembrane region" description="Helical" evidence="8">
    <location>
        <begin position="245"/>
        <end position="264"/>
    </location>
</feature>
<name>A0A5C6BR39_9PLAN</name>
<feature type="transmembrane region" description="Helical" evidence="8">
    <location>
        <begin position="157"/>
        <end position="185"/>
    </location>
</feature>
<feature type="transmembrane region" description="Helical" evidence="8">
    <location>
        <begin position="76"/>
        <end position="100"/>
    </location>
</feature>
<keyword evidence="7 8" id="KW-0472">Membrane</keyword>
<dbReference type="InterPro" id="IPR003342">
    <property type="entry name" value="ArnT-like_N"/>
</dbReference>
<dbReference type="PANTHER" id="PTHR33908:SF11">
    <property type="entry name" value="MEMBRANE PROTEIN"/>
    <property type="match status" value="1"/>
</dbReference>
<evidence type="ECO:0000256" key="7">
    <source>
        <dbReference type="ARBA" id="ARBA00023136"/>
    </source>
</evidence>
<dbReference type="EMBL" id="SJPP01000001">
    <property type="protein sequence ID" value="TWU14693.1"/>
    <property type="molecule type" value="Genomic_DNA"/>
</dbReference>
<feature type="transmembrane region" description="Helical" evidence="8">
    <location>
        <begin position="276"/>
        <end position="299"/>
    </location>
</feature>
<sequence>MIIALAFFGYFYNKAFAIDDPYFLFQAQHVLTDPWHPSSFDIAWNDRFDRASILSPTGPMMAYILVPTVLADGAEWVAHLTVTLFLCWSAYSMVRIALLLGFSRSEALVSSLMLVATPTVIAMSSTAMPDIPGLAFALAGLERWLAFQAHQKWHQAILAFVFLSLAVLTRSHAAGIVGICALTLVLPLKGQNTKRSVWWLSVVALAAIPAAVLFVSWVTGDTAAETNNLAQTTSFLNLRSAASNFLAFCGHFTLALPLALPWLLMRGKQLFRWQTLVALLPTTLICWVTLMPWWVFVMAGLGAVSLVDILYDACQRRDALRILLGLWLLITLPICLYIHMPSKYLVLSVPALALLLILESRHYSRRIRRAGLGVWLAGSLVLGFLIINFDARRTDFGRRAARELVANKTVEGAVWYGGHWGFQWYAEKAGAKSVLSPAFQPRKGDCIVCSETFFIQTAKYHCRPSSLLEETQPGGQVMSNGAGFYSNYFGYLPISWGHGDYERFHVLVITDPGTRW</sequence>
<dbReference type="GO" id="GO:0005886">
    <property type="term" value="C:plasma membrane"/>
    <property type="evidence" value="ECO:0007669"/>
    <property type="project" value="UniProtKB-SubCell"/>
</dbReference>
<protein>
    <submittedName>
        <fullName evidence="10">Dolichyl-phosphate-mannose-protein mannosyltransferase</fullName>
    </submittedName>
</protein>
<evidence type="ECO:0000256" key="6">
    <source>
        <dbReference type="ARBA" id="ARBA00022989"/>
    </source>
</evidence>
<evidence type="ECO:0000256" key="4">
    <source>
        <dbReference type="ARBA" id="ARBA00022679"/>
    </source>
</evidence>
<dbReference type="InterPro" id="IPR050297">
    <property type="entry name" value="LipidA_mod_glycosyltrf_83"/>
</dbReference>
<dbReference type="Proteomes" id="UP000320735">
    <property type="component" value="Unassembled WGS sequence"/>
</dbReference>
<keyword evidence="5 8" id="KW-0812">Transmembrane</keyword>
<comment type="caution">
    <text evidence="10">The sequence shown here is derived from an EMBL/GenBank/DDBJ whole genome shotgun (WGS) entry which is preliminary data.</text>
</comment>
<keyword evidence="4 10" id="KW-0808">Transferase</keyword>
<dbReference type="GO" id="GO:0016763">
    <property type="term" value="F:pentosyltransferase activity"/>
    <property type="evidence" value="ECO:0007669"/>
    <property type="project" value="TreeGrafter"/>
</dbReference>
<evidence type="ECO:0000256" key="1">
    <source>
        <dbReference type="ARBA" id="ARBA00004651"/>
    </source>
</evidence>
<evidence type="ECO:0000256" key="5">
    <source>
        <dbReference type="ARBA" id="ARBA00022692"/>
    </source>
</evidence>
<dbReference type="AlphaFoldDB" id="A0A5C6BR39"/>
<proteinExistence type="predicted"/>
<dbReference type="PANTHER" id="PTHR33908">
    <property type="entry name" value="MANNOSYLTRANSFERASE YKCB-RELATED"/>
    <property type="match status" value="1"/>
</dbReference>
<evidence type="ECO:0000256" key="3">
    <source>
        <dbReference type="ARBA" id="ARBA00022676"/>
    </source>
</evidence>
<feature type="transmembrane region" description="Helical" evidence="8">
    <location>
        <begin position="112"/>
        <end position="137"/>
    </location>
</feature>
<reference evidence="10 11" key="1">
    <citation type="submission" date="2019-02" db="EMBL/GenBank/DDBJ databases">
        <title>Deep-cultivation of Planctomycetes and their phenomic and genomic characterization uncovers novel biology.</title>
        <authorList>
            <person name="Wiegand S."/>
            <person name="Jogler M."/>
            <person name="Boedeker C."/>
            <person name="Pinto D."/>
            <person name="Vollmers J."/>
            <person name="Rivas-Marin E."/>
            <person name="Kohn T."/>
            <person name="Peeters S.H."/>
            <person name="Heuer A."/>
            <person name="Rast P."/>
            <person name="Oberbeckmann S."/>
            <person name="Bunk B."/>
            <person name="Jeske O."/>
            <person name="Meyerdierks A."/>
            <person name="Storesund J.E."/>
            <person name="Kallscheuer N."/>
            <person name="Luecker S."/>
            <person name="Lage O.M."/>
            <person name="Pohl T."/>
            <person name="Merkel B.J."/>
            <person name="Hornburger P."/>
            <person name="Mueller R.-W."/>
            <person name="Bruemmer F."/>
            <person name="Labrenz M."/>
            <person name="Spormann A.M."/>
            <person name="Op Den Camp H."/>
            <person name="Overmann J."/>
            <person name="Amann R."/>
            <person name="Jetten M.S.M."/>
            <person name="Mascher T."/>
            <person name="Medema M.H."/>
            <person name="Devos D.P."/>
            <person name="Kaster A.-K."/>
            <person name="Ovreas L."/>
            <person name="Rohde M."/>
            <person name="Galperin M.Y."/>
            <person name="Jogler C."/>
        </authorList>
    </citation>
    <scope>NUCLEOTIDE SEQUENCE [LARGE SCALE GENOMIC DNA]</scope>
    <source>
        <strain evidence="10 11">CA54</strain>
    </source>
</reference>
<keyword evidence="3 10" id="KW-0328">Glycosyltransferase</keyword>
<organism evidence="10 11">
    <name type="scientific">Symmachiella macrocystis</name>
    <dbReference type="NCBI Taxonomy" id="2527985"/>
    <lineage>
        <taxon>Bacteria</taxon>
        <taxon>Pseudomonadati</taxon>
        <taxon>Planctomycetota</taxon>
        <taxon>Planctomycetia</taxon>
        <taxon>Planctomycetales</taxon>
        <taxon>Planctomycetaceae</taxon>
        <taxon>Symmachiella</taxon>
    </lineage>
</organism>
<evidence type="ECO:0000313" key="11">
    <source>
        <dbReference type="Proteomes" id="UP000320735"/>
    </source>
</evidence>
<evidence type="ECO:0000256" key="2">
    <source>
        <dbReference type="ARBA" id="ARBA00022475"/>
    </source>
</evidence>
<keyword evidence="2" id="KW-1003">Cell membrane</keyword>
<comment type="subcellular location">
    <subcellularLocation>
        <location evidence="1">Cell membrane</location>
        <topology evidence="1">Multi-pass membrane protein</topology>
    </subcellularLocation>
</comment>
<keyword evidence="6 8" id="KW-1133">Transmembrane helix</keyword>
<dbReference type="GO" id="GO:0009103">
    <property type="term" value="P:lipopolysaccharide biosynthetic process"/>
    <property type="evidence" value="ECO:0007669"/>
    <property type="project" value="UniProtKB-ARBA"/>
</dbReference>
<accession>A0A5C6BR39</accession>
<keyword evidence="11" id="KW-1185">Reference proteome</keyword>